<feature type="region of interest" description="Disordered" evidence="9">
    <location>
        <begin position="412"/>
        <end position="438"/>
    </location>
</feature>
<dbReference type="GO" id="GO:0016887">
    <property type="term" value="F:ATP hydrolysis activity"/>
    <property type="evidence" value="ECO:0007669"/>
    <property type="project" value="InterPro"/>
</dbReference>
<feature type="transmembrane region" description="Helical" evidence="10">
    <location>
        <begin position="176"/>
        <end position="194"/>
    </location>
</feature>
<keyword evidence="4" id="KW-0677">Repeat</keyword>
<dbReference type="PROSITE" id="PS50893">
    <property type="entry name" value="ABC_TRANSPORTER_2"/>
    <property type="match status" value="2"/>
</dbReference>
<feature type="transmembrane region" description="Helical" evidence="10">
    <location>
        <begin position="554"/>
        <end position="577"/>
    </location>
</feature>
<accession>A0A8K0WZI9</accession>
<evidence type="ECO:0000256" key="5">
    <source>
        <dbReference type="ARBA" id="ARBA00022741"/>
    </source>
</evidence>
<comment type="subcellular location">
    <subcellularLocation>
        <location evidence="1">Membrane</location>
        <topology evidence="1">Multi-pass membrane protein</topology>
    </subcellularLocation>
</comment>
<dbReference type="OrthoDB" id="6500128at2759"/>
<dbReference type="Gene3D" id="3.40.50.300">
    <property type="entry name" value="P-loop containing nucleotide triphosphate hydrolases"/>
    <property type="match status" value="2"/>
</dbReference>
<feature type="transmembrane region" description="Helical" evidence="10">
    <location>
        <begin position="92"/>
        <end position="112"/>
    </location>
</feature>
<dbReference type="InterPro" id="IPR011527">
    <property type="entry name" value="ABC1_TM_dom"/>
</dbReference>
<evidence type="ECO:0000256" key="8">
    <source>
        <dbReference type="ARBA" id="ARBA00023136"/>
    </source>
</evidence>
<dbReference type="Pfam" id="PF00005">
    <property type="entry name" value="ABC_tran"/>
    <property type="match status" value="2"/>
</dbReference>
<dbReference type="PROSITE" id="PS50929">
    <property type="entry name" value="ABC_TM1F"/>
    <property type="match status" value="2"/>
</dbReference>
<gene>
    <name evidence="13" type="ORF">B0T11DRAFT_308251</name>
</gene>
<feature type="transmembrane region" description="Helical" evidence="10">
    <location>
        <begin position="43"/>
        <end position="66"/>
    </location>
</feature>
<feature type="domain" description="ABC transmembrane type-1" evidence="12">
    <location>
        <begin position="927"/>
        <end position="1166"/>
    </location>
</feature>
<reference evidence="13" key="1">
    <citation type="journal article" date="2021" name="Nat. Commun.">
        <title>Genetic determinants of endophytism in the Arabidopsis root mycobiome.</title>
        <authorList>
            <person name="Mesny F."/>
            <person name="Miyauchi S."/>
            <person name="Thiergart T."/>
            <person name="Pickel B."/>
            <person name="Atanasova L."/>
            <person name="Karlsson M."/>
            <person name="Huettel B."/>
            <person name="Barry K.W."/>
            <person name="Haridas S."/>
            <person name="Chen C."/>
            <person name="Bauer D."/>
            <person name="Andreopoulos W."/>
            <person name="Pangilinan J."/>
            <person name="LaButti K."/>
            <person name="Riley R."/>
            <person name="Lipzen A."/>
            <person name="Clum A."/>
            <person name="Drula E."/>
            <person name="Henrissat B."/>
            <person name="Kohler A."/>
            <person name="Grigoriev I.V."/>
            <person name="Martin F.M."/>
            <person name="Hacquard S."/>
        </authorList>
    </citation>
    <scope>NUCLEOTIDE SEQUENCE</scope>
    <source>
        <strain evidence="13">MPI-CAGE-AT-0016</strain>
    </source>
</reference>
<dbReference type="GO" id="GO:0005737">
    <property type="term" value="C:cytoplasm"/>
    <property type="evidence" value="ECO:0007669"/>
    <property type="project" value="UniProtKB-ARBA"/>
</dbReference>
<dbReference type="PANTHER" id="PTHR24223">
    <property type="entry name" value="ATP-BINDING CASSETTE SUB-FAMILY C"/>
    <property type="match status" value="1"/>
</dbReference>
<evidence type="ECO:0000259" key="12">
    <source>
        <dbReference type="PROSITE" id="PS50929"/>
    </source>
</evidence>
<dbReference type="SUPFAM" id="SSF90123">
    <property type="entry name" value="ABC transporter transmembrane region"/>
    <property type="match status" value="2"/>
</dbReference>
<keyword evidence="8 10" id="KW-0472">Membrane</keyword>
<dbReference type="InterPro" id="IPR003439">
    <property type="entry name" value="ABC_transporter-like_ATP-bd"/>
</dbReference>
<feature type="transmembrane region" description="Helical" evidence="10">
    <location>
        <begin position="324"/>
        <end position="345"/>
    </location>
</feature>
<keyword evidence="6" id="KW-0067">ATP-binding</keyword>
<evidence type="ECO:0000313" key="13">
    <source>
        <dbReference type="EMBL" id="KAH7347329.1"/>
    </source>
</evidence>
<evidence type="ECO:0000256" key="7">
    <source>
        <dbReference type="ARBA" id="ARBA00022989"/>
    </source>
</evidence>
<feature type="transmembrane region" description="Helical" evidence="10">
    <location>
        <begin position="1017"/>
        <end position="1042"/>
    </location>
</feature>
<keyword evidence="2" id="KW-0813">Transport</keyword>
<feature type="transmembrane region" description="Helical" evidence="10">
    <location>
        <begin position="146"/>
        <end position="164"/>
    </location>
</feature>
<comment type="caution">
    <text evidence="13">The sequence shown here is derived from an EMBL/GenBank/DDBJ whole genome shotgun (WGS) entry which is preliminary data.</text>
</comment>
<keyword evidence="5" id="KW-0547">Nucleotide-binding</keyword>
<dbReference type="CDD" id="cd03244">
    <property type="entry name" value="ABCC_MRP_domain2"/>
    <property type="match status" value="1"/>
</dbReference>
<keyword evidence="14" id="KW-1185">Reference proteome</keyword>
<evidence type="ECO:0000259" key="11">
    <source>
        <dbReference type="PROSITE" id="PS50893"/>
    </source>
</evidence>
<dbReference type="Pfam" id="PF00664">
    <property type="entry name" value="ABC_membrane"/>
    <property type="match status" value="2"/>
</dbReference>
<feature type="transmembrane region" description="Helical" evidence="10">
    <location>
        <begin position="928"/>
        <end position="957"/>
    </location>
</feature>
<feature type="domain" description="ABC transporter" evidence="11">
    <location>
        <begin position="1201"/>
        <end position="1416"/>
    </location>
</feature>
<evidence type="ECO:0000313" key="14">
    <source>
        <dbReference type="Proteomes" id="UP000813385"/>
    </source>
</evidence>
<feature type="transmembrane region" description="Helical" evidence="10">
    <location>
        <begin position="992"/>
        <end position="1011"/>
    </location>
</feature>
<sequence>MSPSSIFELRCFVIIAATDPPAPEHVATVSPPKSPLATITPQSYLLIAQAAVAGLVFLSAIVQPWLPRPPLWLRPFVREEDSWSHPVTRTLWTFYLGILSVLGLVVSAGMVLTHPLEPTDGLYAAPWLAAVFITVTRQPITTPKRLLLLFVMIIASNTAFLALSKLHHDRFGLNNLFNIIIGFALVLGILAMPMRDPGLSRDGIAKSMATSMLSSPEDNLTLWQFMTVSWIRPLMRQGSSGRLDDEHVWQLPYEFQHSRLHLQFRDLQGSIFRRLVQANGLDLFIISGLGILETAAELSGPLLLKALLESIKEGHAHLATSVGYAAVMLILRLVSCQSAVFSLWFSRRCYERSRGEMITTIYAKTLTRKTFGETTQPTASDLTEEELESRPIEITEDPTWKNKILRLLGLRRDPTPEPVSKDDEPVEEDPNGKPASTGKILNLMRNDAYELVTQPLRFILSFALILSLLGWPSLMGLAAVVAAQGINTLVIKRALESERRRRAASDERIHATTQFVEGIRHLRWYDWQDKWVGRVTRTRQHELKVLLRADLWQILMNVINVASGVLFPVFAFFAYTFIAGRQLSVEVAFPALSVFAMLESSFRELPNLVKVLLNANIAMGRIERFIAEPDKEDFYNAAFAWPGRSKPVLRDLNLVFPSGLTVVFGKAILGELDCQSGTFFLPWLQHMSIRDNILFSSPYDPQRYHRVLDACALLPDLANLKDGDLSDIGENGIGLSGGQKARVALARAVYSQSRILLLDDPLAALDHHTAEFIGRTVILVTHRIVEVEDNRARALSDDEAAREVAKFMREEELIVAAADDEELSPTTTEDTESSDEPNKFIEEEHRASGGVMFSVYWTYIRAGTLTLWAILVLHIGLLRLATLINFWFLKSWGEAYKTTAAIVQRSPLSDFDLFGGLPDPAVELKPWLLVYLGIALGQVVVHIFFQCFVLAVILISAKSLFSRVVDRVSRATFRFYDVTPVGRLMNRLVSDIGMIDGGIITPLQLVAWWSIAWLSSMFVIASAAPVFLAFSIVVSGWFVLIFRRFLPTSQSLRRLEMVSLSPLMSNFGILIDGLTTIRAFRAQTHFQNRNIEVTDNFQKMDHFYWGLQSWVTYRFDVLSAVSTFALTLLALYNDLSPGLTAFVLTTASQFVLATHNLCKQYGTLQMDFVSVERVIELLDLPKEPQGKVQPMALWPSGRDDIIFDNVTLRYDKHLDPSLSEATFTIPGGSTCAVLGRTGSGKSTLALALLATMHPSEGSIRIGSVSLAEVDVHLWRQRISFVAQDPVLFPGTLRENLDPLEQFSDTECITVLHRILGPEWNLDSTIAGGGKNLSQGQRQLVGIGRAVLRRSAVVILDEATASIDKETAARVQDVLREELSASTVITIAHRLEAVKDADFFVRLDAGRVVDHGPATQS</sequence>
<dbReference type="CDD" id="cd18604">
    <property type="entry name" value="ABC_6TM_VMR1_D2_like"/>
    <property type="match status" value="1"/>
</dbReference>
<dbReference type="InterPro" id="IPR003593">
    <property type="entry name" value="AAA+_ATPase"/>
</dbReference>
<dbReference type="InterPro" id="IPR036640">
    <property type="entry name" value="ABC1_TM_sf"/>
</dbReference>
<evidence type="ECO:0000256" key="6">
    <source>
        <dbReference type="ARBA" id="ARBA00022840"/>
    </source>
</evidence>
<dbReference type="InterPro" id="IPR017871">
    <property type="entry name" value="ABC_transporter-like_CS"/>
</dbReference>
<feature type="domain" description="ABC transmembrane type-1" evidence="12">
    <location>
        <begin position="284"/>
        <end position="614"/>
    </location>
</feature>
<keyword evidence="7 10" id="KW-1133">Transmembrane helix</keyword>
<protein>
    <submittedName>
        <fullName evidence="13">ABC transporter</fullName>
    </submittedName>
</protein>
<dbReference type="InterPro" id="IPR050173">
    <property type="entry name" value="ABC_transporter_C-like"/>
</dbReference>
<evidence type="ECO:0000256" key="2">
    <source>
        <dbReference type="ARBA" id="ARBA00022448"/>
    </source>
</evidence>
<name>A0A8K0WZI9_9PEZI</name>
<dbReference type="Gene3D" id="1.20.1560.10">
    <property type="entry name" value="ABC transporter type 1, transmembrane domain"/>
    <property type="match status" value="2"/>
</dbReference>
<dbReference type="FunFam" id="3.40.50.300:FF:001577">
    <property type="entry name" value="ABC bile acid transporter"/>
    <property type="match status" value="1"/>
</dbReference>
<evidence type="ECO:0000256" key="4">
    <source>
        <dbReference type="ARBA" id="ARBA00022737"/>
    </source>
</evidence>
<evidence type="ECO:0000256" key="3">
    <source>
        <dbReference type="ARBA" id="ARBA00022692"/>
    </source>
</evidence>
<dbReference type="CDD" id="cd18596">
    <property type="entry name" value="ABC_6TM_VMR1_D1_like"/>
    <property type="match status" value="1"/>
</dbReference>
<dbReference type="GO" id="GO:0016020">
    <property type="term" value="C:membrane"/>
    <property type="evidence" value="ECO:0007669"/>
    <property type="project" value="UniProtKB-SubCell"/>
</dbReference>
<dbReference type="SMART" id="SM00382">
    <property type="entry name" value="AAA"/>
    <property type="match status" value="2"/>
</dbReference>
<proteinExistence type="predicted"/>
<dbReference type="PROSITE" id="PS00211">
    <property type="entry name" value="ABC_TRANSPORTER_1"/>
    <property type="match status" value="2"/>
</dbReference>
<feature type="domain" description="ABC transporter" evidence="11">
    <location>
        <begin position="596"/>
        <end position="841"/>
    </location>
</feature>
<dbReference type="Proteomes" id="UP000813385">
    <property type="component" value="Unassembled WGS sequence"/>
</dbReference>
<evidence type="ECO:0000256" key="9">
    <source>
        <dbReference type="SAM" id="MobiDB-lite"/>
    </source>
</evidence>
<dbReference type="SUPFAM" id="SSF52540">
    <property type="entry name" value="P-loop containing nucleoside triphosphate hydrolases"/>
    <property type="match status" value="2"/>
</dbReference>
<dbReference type="InterPro" id="IPR027417">
    <property type="entry name" value="P-loop_NTPase"/>
</dbReference>
<feature type="transmembrane region" description="Helical" evidence="10">
    <location>
        <begin position="865"/>
        <end position="888"/>
    </location>
</feature>
<dbReference type="FunFam" id="1.20.1560.10:FF:000013">
    <property type="entry name" value="ABC transporter C family member 2"/>
    <property type="match status" value="1"/>
</dbReference>
<evidence type="ECO:0000256" key="10">
    <source>
        <dbReference type="SAM" id="Phobius"/>
    </source>
</evidence>
<organism evidence="13 14">
    <name type="scientific">Plectosphaerella cucumerina</name>
    <dbReference type="NCBI Taxonomy" id="40658"/>
    <lineage>
        <taxon>Eukaryota</taxon>
        <taxon>Fungi</taxon>
        <taxon>Dikarya</taxon>
        <taxon>Ascomycota</taxon>
        <taxon>Pezizomycotina</taxon>
        <taxon>Sordariomycetes</taxon>
        <taxon>Hypocreomycetidae</taxon>
        <taxon>Glomerellales</taxon>
        <taxon>Plectosphaerellaceae</taxon>
        <taxon>Plectosphaerella</taxon>
    </lineage>
</organism>
<keyword evidence="3 10" id="KW-0812">Transmembrane</keyword>
<evidence type="ECO:0000256" key="1">
    <source>
        <dbReference type="ARBA" id="ARBA00004141"/>
    </source>
</evidence>
<dbReference type="EMBL" id="JAGPXD010000007">
    <property type="protein sequence ID" value="KAH7347329.1"/>
    <property type="molecule type" value="Genomic_DNA"/>
</dbReference>
<dbReference type="GO" id="GO:0140359">
    <property type="term" value="F:ABC-type transporter activity"/>
    <property type="evidence" value="ECO:0007669"/>
    <property type="project" value="InterPro"/>
</dbReference>
<dbReference type="GO" id="GO:0005524">
    <property type="term" value="F:ATP binding"/>
    <property type="evidence" value="ECO:0007669"/>
    <property type="project" value="UniProtKB-KW"/>
</dbReference>
<feature type="compositionally biased region" description="Basic and acidic residues" evidence="9">
    <location>
        <begin position="412"/>
        <end position="423"/>
    </location>
</feature>
<dbReference type="PANTHER" id="PTHR24223:SF415">
    <property type="entry name" value="FI20190P1"/>
    <property type="match status" value="1"/>
</dbReference>